<name>W2SVI7_NECAM</name>
<organism evidence="1 2">
    <name type="scientific">Necator americanus</name>
    <name type="common">Human hookworm</name>
    <dbReference type="NCBI Taxonomy" id="51031"/>
    <lineage>
        <taxon>Eukaryota</taxon>
        <taxon>Metazoa</taxon>
        <taxon>Ecdysozoa</taxon>
        <taxon>Nematoda</taxon>
        <taxon>Chromadorea</taxon>
        <taxon>Rhabditida</taxon>
        <taxon>Rhabditina</taxon>
        <taxon>Rhabditomorpha</taxon>
        <taxon>Strongyloidea</taxon>
        <taxon>Ancylostomatidae</taxon>
        <taxon>Bunostominae</taxon>
        <taxon>Necator</taxon>
    </lineage>
</organism>
<dbReference type="Proteomes" id="UP000053676">
    <property type="component" value="Unassembled WGS sequence"/>
</dbReference>
<sequence length="88" mass="10316">RDRMDEVVETRSRQIFQIVGIPTAEREEDYLIITLYSLLDNLDSYYRKDIGFLVMFASNDTELIKSKTAELHMVFSDQILDGLLFSYV</sequence>
<evidence type="ECO:0000313" key="1">
    <source>
        <dbReference type="EMBL" id="ETN73543.1"/>
    </source>
</evidence>
<keyword evidence="2" id="KW-1185">Reference proteome</keyword>
<accession>W2SVI7</accession>
<evidence type="ECO:0000313" key="2">
    <source>
        <dbReference type="Proteomes" id="UP000053676"/>
    </source>
</evidence>
<dbReference type="AlphaFoldDB" id="W2SVI7"/>
<gene>
    <name evidence="1" type="ORF">NECAME_13481</name>
</gene>
<dbReference type="EMBL" id="KI660425">
    <property type="protein sequence ID" value="ETN73543.1"/>
    <property type="molecule type" value="Genomic_DNA"/>
</dbReference>
<protein>
    <submittedName>
        <fullName evidence="1">Uncharacterized protein</fullName>
    </submittedName>
</protein>
<proteinExistence type="predicted"/>
<dbReference type="KEGG" id="nai:NECAME_13481"/>
<reference evidence="2" key="1">
    <citation type="journal article" date="2014" name="Nat. Genet.">
        <title>Genome of the human hookworm Necator americanus.</title>
        <authorList>
            <person name="Tang Y.T."/>
            <person name="Gao X."/>
            <person name="Rosa B.A."/>
            <person name="Abubucker S."/>
            <person name="Hallsworth-Pepin K."/>
            <person name="Martin J."/>
            <person name="Tyagi R."/>
            <person name="Heizer E."/>
            <person name="Zhang X."/>
            <person name="Bhonagiri-Palsikar V."/>
            <person name="Minx P."/>
            <person name="Warren W.C."/>
            <person name="Wang Q."/>
            <person name="Zhan B."/>
            <person name="Hotez P.J."/>
            <person name="Sternberg P.W."/>
            <person name="Dougall A."/>
            <person name="Gaze S.T."/>
            <person name="Mulvenna J."/>
            <person name="Sotillo J."/>
            <person name="Ranganathan S."/>
            <person name="Rabelo E.M."/>
            <person name="Wilson R.K."/>
            <person name="Felgner P.L."/>
            <person name="Bethony J."/>
            <person name="Hawdon J.M."/>
            <person name="Gasser R.B."/>
            <person name="Loukas A."/>
            <person name="Mitreva M."/>
        </authorList>
    </citation>
    <scope>NUCLEOTIDE SEQUENCE [LARGE SCALE GENOMIC DNA]</scope>
</reference>
<feature type="non-terminal residue" evidence="1">
    <location>
        <position position="1"/>
    </location>
</feature>